<evidence type="ECO:0000256" key="11">
    <source>
        <dbReference type="PIRNR" id="PIRNR002356"/>
    </source>
</evidence>
<feature type="binding site" evidence="12">
    <location>
        <position position="133"/>
    </location>
    <ligand>
        <name>an alpha-D-glucoside</name>
        <dbReference type="ChEBI" id="CHEBI:22390"/>
    </ligand>
</feature>
<evidence type="ECO:0000313" key="20">
    <source>
        <dbReference type="EMBL" id="EPY34728.1"/>
    </source>
</evidence>
<dbReference type="Gene3D" id="2.10.250.10">
    <property type="entry name" value="Calreticulin/calnexin, P domain"/>
    <property type="match status" value="1"/>
</dbReference>
<feature type="region of interest" description="Disordered" evidence="15">
    <location>
        <begin position="204"/>
        <end position="266"/>
    </location>
</feature>
<evidence type="ECO:0000256" key="3">
    <source>
        <dbReference type="ARBA" id="ARBA00022723"/>
    </source>
</evidence>
<dbReference type="Gene3D" id="2.60.120.200">
    <property type="match status" value="1"/>
</dbReference>
<sequence>MSRTTTFLVLLAALCALCVVQAEIYYHEKFDNLDEWVTSSHSKYGKVRFSSGEKPVDREMQRGLQLAEESSFYAVSKKLPTRITNDGKPLVVSFQLLHRGRFTCGGGYIKLLPAMDQKDFHGETEYGLMFGPDICGGERRVHIIFNYKGQNYLWNKRELFVVDELTHAYTLAIYPNNTYALYLDANLTVSGSIAEEWSMLPPEMIDDPSDKKPAHWDDEPAMIPDPDDTKPEDWDKEPATILDPDATKPNDWNDAEDGEWEPPIITNPNYKGDWFPRKIKNPKYKGQWKPRQIKNPNFYPDPDLYRMKKPLEYVGIDVWTVEAGSIYTHIMIGDNVEEVLDVLKTTFVNINKLEARLEKAEREKMEREREEKALEEAEKDETAAAAEDDEDLGDEDEENTDL</sequence>
<dbReference type="PIRSF" id="PIRSF002356">
    <property type="entry name" value="Calreticulin"/>
    <property type="match status" value="1"/>
</dbReference>
<evidence type="ECO:0000256" key="10">
    <source>
        <dbReference type="ARBA" id="ARBA00023186"/>
    </source>
</evidence>
<dbReference type="EMBL" id="ATMH01003007">
    <property type="protein sequence ID" value="EPY32040.1"/>
    <property type="molecule type" value="Genomic_DNA"/>
</dbReference>
<dbReference type="PANTHER" id="PTHR11073">
    <property type="entry name" value="CALRETICULIN AND CALNEXIN"/>
    <property type="match status" value="1"/>
</dbReference>
<evidence type="ECO:0000313" key="16">
    <source>
        <dbReference type="EMBL" id="EPY20314.1"/>
    </source>
</evidence>
<keyword evidence="5" id="KW-0430">Lectin</keyword>
<dbReference type="EMBL" id="ATMH01001374">
    <property type="protein sequence ID" value="EPY34728.1"/>
    <property type="molecule type" value="Genomic_DNA"/>
</dbReference>
<dbReference type="GO" id="GO:0005509">
    <property type="term" value="F:calcium ion binding"/>
    <property type="evidence" value="ECO:0007669"/>
    <property type="project" value="InterPro"/>
</dbReference>
<feature type="compositionally biased region" description="Basic and acidic residues" evidence="15">
    <location>
        <begin position="360"/>
        <end position="382"/>
    </location>
</feature>
<evidence type="ECO:0000256" key="15">
    <source>
        <dbReference type="SAM" id="MobiDB-lite"/>
    </source>
</evidence>
<feature type="binding site" evidence="12">
    <location>
        <position position="317"/>
    </location>
    <ligand>
        <name>an alpha-D-glucoside</name>
        <dbReference type="ChEBI" id="CHEBI:22390"/>
    </ligand>
</feature>
<keyword evidence="3" id="KW-0479">Metal-binding</keyword>
<feature type="compositionally biased region" description="Basic and acidic residues" evidence="15">
    <location>
        <begin position="208"/>
        <end position="218"/>
    </location>
</feature>
<dbReference type="GO" id="GO:0051082">
    <property type="term" value="F:unfolded protein binding"/>
    <property type="evidence" value="ECO:0007669"/>
    <property type="project" value="InterPro"/>
</dbReference>
<dbReference type="GO" id="GO:0005789">
    <property type="term" value="C:endoplasmic reticulum membrane"/>
    <property type="evidence" value="ECO:0007669"/>
    <property type="project" value="TreeGrafter"/>
</dbReference>
<keyword evidence="9" id="KW-0106">Calcium</keyword>
<evidence type="ECO:0000256" key="6">
    <source>
        <dbReference type="ARBA" id="ARBA00022737"/>
    </source>
</evidence>
<dbReference type="EMBL" id="ATMH01002045">
    <property type="protein sequence ID" value="EPY33721.1"/>
    <property type="molecule type" value="Genomic_DNA"/>
</dbReference>
<dbReference type="InterPro" id="IPR009033">
    <property type="entry name" value="Calreticulin/calnexin_P_dom_sf"/>
</dbReference>
<evidence type="ECO:0000256" key="2">
    <source>
        <dbReference type="ARBA" id="ARBA00010983"/>
    </source>
</evidence>
<dbReference type="GO" id="GO:0006457">
    <property type="term" value="P:protein folding"/>
    <property type="evidence" value="ECO:0007669"/>
    <property type="project" value="InterPro"/>
</dbReference>
<dbReference type="Proteomes" id="UP000015354">
    <property type="component" value="Unassembled WGS sequence"/>
</dbReference>
<evidence type="ECO:0000313" key="21">
    <source>
        <dbReference type="Proteomes" id="UP000015354"/>
    </source>
</evidence>
<keyword evidence="21" id="KW-1185">Reference proteome</keyword>
<dbReference type="InterPro" id="IPR009169">
    <property type="entry name" value="Calreticulin"/>
</dbReference>
<name>S9W2Z8_9TRYP</name>
<feature type="binding site" evidence="12">
    <location>
        <position position="110"/>
    </location>
    <ligand>
        <name>an alpha-D-glucoside</name>
        <dbReference type="ChEBI" id="CHEBI:22390"/>
    </ligand>
</feature>
<dbReference type="InterPro" id="IPR001580">
    <property type="entry name" value="Calret/calnex"/>
</dbReference>
<comment type="subcellular location">
    <subcellularLocation>
        <location evidence="1 11">Endoplasmic reticulum lumen</location>
    </subcellularLocation>
</comment>
<evidence type="ECO:0000256" key="4">
    <source>
        <dbReference type="ARBA" id="ARBA00022729"/>
    </source>
</evidence>
<organism evidence="19 21">
    <name type="scientific">Strigomonas culicis</name>
    <dbReference type="NCBI Taxonomy" id="28005"/>
    <lineage>
        <taxon>Eukaryota</taxon>
        <taxon>Discoba</taxon>
        <taxon>Euglenozoa</taxon>
        <taxon>Kinetoplastea</taxon>
        <taxon>Metakinetoplastina</taxon>
        <taxon>Trypanosomatida</taxon>
        <taxon>Trypanosomatidae</taxon>
        <taxon>Strigomonadinae</taxon>
        <taxon>Strigomonas</taxon>
    </lineage>
</organism>
<accession>S9W2Z8</accession>
<feature type="binding site" evidence="12">
    <location>
        <position position="108"/>
    </location>
    <ligand>
        <name>an alpha-D-glucoside</name>
        <dbReference type="ChEBI" id="CHEBI:22390"/>
    </ligand>
</feature>
<dbReference type="PRINTS" id="PR00626">
    <property type="entry name" value="CALRETICULIN"/>
</dbReference>
<dbReference type="GO" id="GO:0030246">
    <property type="term" value="F:carbohydrate binding"/>
    <property type="evidence" value="ECO:0007669"/>
    <property type="project" value="UniProtKB-KW"/>
</dbReference>
<feature type="binding site" evidence="12">
    <location>
        <position position="126"/>
    </location>
    <ligand>
        <name>an alpha-D-glucoside</name>
        <dbReference type="ChEBI" id="CHEBI:22390"/>
    </ligand>
</feature>
<dbReference type="InterPro" id="IPR018124">
    <property type="entry name" value="Calret/calnex_CS"/>
</dbReference>
<dbReference type="GO" id="GO:0036503">
    <property type="term" value="P:ERAD pathway"/>
    <property type="evidence" value="ECO:0007669"/>
    <property type="project" value="TreeGrafter"/>
</dbReference>
<evidence type="ECO:0000256" key="8">
    <source>
        <dbReference type="ARBA" id="ARBA00022833"/>
    </source>
</evidence>
<reference evidence="19" key="2">
    <citation type="submission" date="2013-03" db="EMBL/GenBank/DDBJ databases">
        <authorList>
            <person name="Motta M.C.M."/>
            <person name="Martins A.C.A."/>
            <person name="Preta C.M.C.C."/>
            <person name="Silva R."/>
            <person name="de Souza S.S."/>
            <person name="Klein C.C."/>
            <person name="de Almeida L.G.P."/>
            <person name="Cunha O.L."/>
            <person name="Colabardini A.C."/>
            <person name="Lima B.A."/>
            <person name="Machado C.R."/>
            <person name="Soares C.M.A."/>
            <person name="de Menezes C.B.A."/>
            <person name="Bartolomeu D.C."/>
            <person name="Grisard E.C."/>
            <person name="Fantinatti-Garboggini F."/>
            <person name="Rodrigues-Luiz G.F."/>
            <person name="Wagner G."/>
            <person name="Goldman G.H."/>
            <person name="Fietto J.L.R."/>
            <person name="Ciapina L.P."/>
            <person name="Brocchi M."/>
            <person name="Elias M.C."/>
            <person name="Goldman M.H.S."/>
            <person name="Sagot M.-F."/>
            <person name="Pereira M."/>
            <person name="Stoco P.H."/>
            <person name="Teixeira S.M.R."/>
            <person name="de Mendonca-Neto R.P."/>
            <person name="Maciel T.E.F."/>
            <person name="Mendes T.A.O."/>
            <person name="Urmenyi T.P."/>
            <person name="Teixeira M.M.G."/>
            <person name="de Camargo E.F.P."/>
            <person name="de Sousa W."/>
            <person name="Schenkman S."/>
            <person name="de Vasconcelos A.T.R."/>
        </authorList>
    </citation>
    <scope>NUCLEOTIDE SEQUENCE</scope>
</reference>
<feature type="chain" id="PRO_5007365827" description="Calreticulin" evidence="14">
    <location>
        <begin position="23"/>
        <end position="402"/>
    </location>
</feature>
<proteinExistence type="inferred from homology"/>
<evidence type="ECO:0000256" key="14">
    <source>
        <dbReference type="RuleBase" id="RU362126"/>
    </source>
</evidence>
<evidence type="ECO:0000256" key="9">
    <source>
        <dbReference type="ARBA" id="ARBA00022837"/>
    </source>
</evidence>
<dbReference type="EMBL" id="ATMH01002877">
    <property type="protein sequence ID" value="EPY32306.1"/>
    <property type="molecule type" value="Genomic_DNA"/>
</dbReference>
<keyword evidence="13" id="KW-1015">Disulfide bond</keyword>
<feature type="signal peptide" evidence="14">
    <location>
        <begin position="1"/>
        <end position="22"/>
    </location>
</feature>
<dbReference type="EMBL" id="ATMH01009054">
    <property type="protein sequence ID" value="EPY20314.1"/>
    <property type="molecule type" value="Genomic_DNA"/>
</dbReference>
<dbReference type="PROSITE" id="PS00804">
    <property type="entry name" value="CALRETICULIN_2"/>
    <property type="match status" value="1"/>
</dbReference>
<evidence type="ECO:0000313" key="19">
    <source>
        <dbReference type="EMBL" id="EPY33721.1"/>
    </source>
</evidence>
<dbReference type="GO" id="GO:0005788">
    <property type="term" value="C:endoplasmic reticulum lumen"/>
    <property type="evidence" value="ECO:0007669"/>
    <property type="project" value="UniProtKB-SubCell"/>
</dbReference>
<evidence type="ECO:0000313" key="18">
    <source>
        <dbReference type="EMBL" id="EPY32306.1"/>
    </source>
</evidence>
<dbReference type="InterPro" id="IPR013320">
    <property type="entry name" value="ConA-like_dom_sf"/>
</dbReference>
<evidence type="ECO:0000256" key="7">
    <source>
        <dbReference type="ARBA" id="ARBA00022824"/>
    </source>
</evidence>
<comment type="caution">
    <text evidence="19">The sequence shown here is derived from an EMBL/GenBank/DDBJ whole genome shotgun (WGS) entry which is preliminary data.</text>
</comment>
<keyword evidence="10 11" id="KW-0143">Chaperone</keyword>
<dbReference type="SUPFAM" id="SSF49899">
    <property type="entry name" value="Concanavalin A-like lectins/glucanases"/>
    <property type="match status" value="1"/>
</dbReference>
<dbReference type="Pfam" id="PF00262">
    <property type="entry name" value="Calreticulin"/>
    <property type="match status" value="2"/>
</dbReference>
<dbReference type="SUPFAM" id="SSF63887">
    <property type="entry name" value="P-domain of calnexin/calreticulin"/>
    <property type="match status" value="1"/>
</dbReference>
<protein>
    <recommendedName>
        <fullName evidence="11">Calreticulin</fullName>
    </recommendedName>
</protein>
<gene>
    <name evidence="20" type="ORF">STCU_01374</name>
    <name evidence="19" type="ORF">STCU_02045</name>
    <name evidence="18" type="ORF">STCU_02877</name>
    <name evidence="17" type="ORF">STCU_03007</name>
    <name evidence="16" type="ORF">STCU_09054</name>
</gene>
<keyword evidence="4 14" id="KW-0732">Signal</keyword>
<keyword evidence="6" id="KW-0677">Repeat</keyword>
<feature type="region of interest" description="Disordered" evidence="15">
    <location>
        <begin position="360"/>
        <end position="402"/>
    </location>
</feature>
<comment type="similarity">
    <text evidence="2 11 14">Belongs to the calreticulin family.</text>
</comment>
<feature type="compositionally biased region" description="Acidic residues" evidence="15">
    <location>
        <begin position="386"/>
        <end position="402"/>
    </location>
</feature>
<evidence type="ECO:0000256" key="1">
    <source>
        <dbReference type="ARBA" id="ARBA00004319"/>
    </source>
</evidence>
<feature type="disulfide bond" evidence="13">
    <location>
        <begin position="104"/>
        <end position="135"/>
    </location>
</feature>
<evidence type="ECO:0000256" key="5">
    <source>
        <dbReference type="ARBA" id="ARBA00022734"/>
    </source>
</evidence>
<evidence type="ECO:0000256" key="13">
    <source>
        <dbReference type="PIRSR" id="PIRSR002356-3"/>
    </source>
</evidence>
<dbReference type="FunFam" id="2.10.250.10:FF:000002">
    <property type="entry name" value="Calreticulin"/>
    <property type="match status" value="1"/>
</dbReference>
<dbReference type="AlphaFoldDB" id="S9W2Z8"/>
<keyword evidence="7 11" id="KW-0256">Endoplasmic reticulum</keyword>
<dbReference type="OrthoDB" id="1938156at2759"/>
<evidence type="ECO:0000256" key="12">
    <source>
        <dbReference type="PIRSR" id="PIRSR002356-1"/>
    </source>
</evidence>
<evidence type="ECO:0000313" key="17">
    <source>
        <dbReference type="EMBL" id="EPY32040.1"/>
    </source>
</evidence>
<feature type="compositionally biased region" description="Basic and acidic residues" evidence="15">
    <location>
        <begin position="227"/>
        <end position="238"/>
    </location>
</feature>
<keyword evidence="8" id="KW-0862">Zinc</keyword>
<dbReference type="PANTHER" id="PTHR11073:SF2">
    <property type="entry name" value="CALRETICULIN"/>
    <property type="match status" value="1"/>
</dbReference>
<reference evidence="19 21" key="1">
    <citation type="journal article" date="2013" name="PLoS ONE">
        <title>Predicting the Proteins of Angomonas deanei, Strigomonas culicis and Their Respective Endosymbionts Reveals New Aspects of the Trypanosomatidae Family.</title>
        <authorList>
            <person name="Motta M.C."/>
            <person name="Martins A.C."/>
            <person name="de Souza S.S."/>
            <person name="Catta-Preta C.M."/>
            <person name="Silva R."/>
            <person name="Klein C.C."/>
            <person name="de Almeida L.G."/>
            <person name="de Lima Cunha O."/>
            <person name="Ciapina L.P."/>
            <person name="Brocchi M."/>
            <person name="Colabardini A.C."/>
            <person name="de Araujo Lima B."/>
            <person name="Machado C.R."/>
            <person name="de Almeida Soares C.M."/>
            <person name="Probst C.M."/>
            <person name="de Menezes C.B."/>
            <person name="Thompson C.E."/>
            <person name="Bartholomeu D.C."/>
            <person name="Gradia D.F."/>
            <person name="Pavoni D.P."/>
            <person name="Grisard E.C."/>
            <person name="Fantinatti-Garboggini F."/>
            <person name="Marchini F.K."/>
            <person name="Rodrigues-Luiz G.F."/>
            <person name="Wagner G."/>
            <person name="Goldman G.H."/>
            <person name="Fietto J.L."/>
            <person name="Elias M.C."/>
            <person name="Goldman M.H."/>
            <person name="Sagot M.F."/>
            <person name="Pereira M."/>
            <person name="Stoco P.H."/>
            <person name="de Mendonca-Neto R.P."/>
            <person name="Teixeira S.M."/>
            <person name="Maciel T.E."/>
            <person name="de Oliveira Mendes T.A."/>
            <person name="Urmenyi T.P."/>
            <person name="de Souza W."/>
            <person name="Schenkman S."/>
            <person name="de Vasconcelos A.T."/>
        </authorList>
    </citation>
    <scope>NUCLEOTIDE SEQUENCE [LARGE SCALE GENOMIC DNA]</scope>
</reference>